<accession>A0ABQ8UMZ5</accession>
<comment type="similarity">
    <text evidence="1">Belongs to the eukaryotic initiation factor 4E family.</text>
</comment>
<reference evidence="3" key="1">
    <citation type="journal article" date="2022" name="bioRxiv">
        <title>Genomics of Preaxostyla Flagellates Illuminates Evolutionary Transitions and the Path Towards Mitochondrial Loss.</title>
        <authorList>
            <person name="Novak L.V.F."/>
            <person name="Treitli S.C."/>
            <person name="Pyrih J."/>
            <person name="Halakuc P."/>
            <person name="Pipaliya S.V."/>
            <person name="Vacek V."/>
            <person name="Brzon O."/>
            <person name="Soukal P."/>
            <person name="Eme L."/>
            <person name="Dacks J.B."/>
            <person name="Karnkowska A."/>
            <person name="Elias M."/>
            <person name="Hampl V."/>
        </authorList>
    </citation>
    <scope>NUCLEOTIDE SEQUENCE</scope>
    <source>
        <strain evidence="3">RCP-MX</strain>
    </source>
</reference>
<dbReference type="GO" id="GO:0003743">
    <property type="term" value="F:translation initiation factor activity"/>
    <property type="evidence" value="ECO:0007669"/>
    <property type="project" value="UniProtKB-KW"/>
</dbReference>
<feature type="region of interest" description="Disordered" evidence="2">
    <location>
        <begin position="173"/>
        <end position="232"/>
    </location>
</feature>
<feature type="compositionally biased region" description="Pro residues" evidence="2">
    <location>
        <begin position="189"/>
        <end position="206"/>
    </location>
</feature>
<evidence type="ECO:0000256" key="2">
    <source>
        <dbReference type="SAM" id="MobiDB-lite"/>
    </source>
</evidence>
<organism evidence="3 4">
    <name type="scientific">Paratrimastix pyriformis</name>
    <dbReference type="NCBI Taxonomy" id="342808"/>
    <lineage>
        <taxon>Eukaryota</taxon>
        <taxon>Metamonada</taxon>
        <taxon>Preaxostyla</taxon>
        <taxon>Paratrimastigidae</taxon>
        <taxon>Paratrimastix</taxon>
    </lineage>
</organism>
<dbReference type="EMBL" id="JAPMOS010000020">
    <property type="protein sequence ID" value="KAJ4459376.1"/>
    <property type="molecule type" value="Genomic_DNA"/>
</dbReference>
<keyword evidence="1" id="KW-0648">Protein biosynthesis</keyword>
<dbReference type="SUPFAM" id="SSF55418">
    <property type="entry name" value="eIF4e-like"/>
    <property type="match status" value="1"/>
</dbReference>
<keyword evidence="4" id="KW-1185">Reference proteome</keyword>
<dbReference type="InterPro" id="IPR023398">
    <property type="entry name" value="TIF_eIF4e-like"/>
</dbReference>
<dbReference type="InterPro" id="IPR001040">
    <property type="entry name" value="TIF_eIF_4E"/>
</dbReference>
<name>A0ABQ8UMZ5_9EUKA</name>
<keyword evidence="1 3" id="KW-0396">Initiation factor</keyword>
<evidence type="ECO:0000313" key="3">
    <source>
        <dbReference type="EMBL" id="KAJ4459376.1"/>
    </source>
</evidence>
<dbReference type="PANTHER" id="PTHR11960:SF18">
    <property type="entry name" value="EUKARYOTIC TRANSLATION INITIATION FACTOR 4E HOMOLOGOUS PROTEIN, ISOFORM B"/>
    <property type="match status" value="1"/>
</dbReference>
<evidence type="ECO:0000256" key="1">
    <source>
        <dbReference type="RuleBase" id="RU004374"/>
    </source>
</evidence>
<dbReference type="PANTHER" id="PTHR11960">
    <property type="entry name" value="EUKARYOTIC TRANSLATION INITIATION FACTOR 4E RELATED"/>
    <property type="match status" value="1"/>
</dbReference>
<sequence>MAEKRATPLHCQFSWWYNKRSGQQTQTEEEYEKSMKNVCTCATVEEFWKLYSWMIRPDNMPNSSNFHFFRIGIRPLWEDEHNRRGGKWVFRCQKQLASFYWEELLLAMIGASNPAFDSVTGVVASIRYSTVMISVWNRDASDRDRNADLREAIRTLLHLPPATQMDYKPHDMALSQQQTHHRDESATPAPSPSPNPPPIPPPPPPASSADQPEEKPAAPEAAAAAPAPAPAK</sequence>
<keyword evidence="1" id="KW-0694">RNA-binding</keyword>
<evidence type="ECO:0000313" key="4">
    <source>
        <dbReference type="Proteomes" id="UP001141327"/>
    </source>
</evidence>
<dbReference type="Proteomes" id="UP001141327">
    <property type="component" value="Unassembled WGS sequence"/>
</dbReference>
<dbReference type="Gene3D" id="3.30.760.10">
    <property type="entry name" value="RNA Cap, Translation Initiation Factor Eif4e"/>
    <property type="match status" value="1"/>
</dbReference>
<protein>
    <submittedName>
        <fullName evidence="3">Eukaryotic initiation factor 4e</fullName>
    </submittedName>
</protein>
<proteinExistence type="inferred from homology"/>
<dbReference type="Pfam" id="PF01652">
    <property type="entry name" value="IF4E"/>
    <property type="match status" value="1"/>
</dbReference>
<gene>
    <name evidence="3" type="ORF">PAPYR_4680</name>
</gene>
<comment type="caution">
    <text evidence="3">The sequence shown here is derived from an EMBL/GenBank/DDBJ whole genome shotgun (WGS) entry which is preliminary data.</text>
</comment>